<dbReference type="InterPro" id="IPR052349">
    <property type="entry name" value="Metallo-hydrolase_Enzymes"/>
</dbReference>
<evidence type="ECO:0000313" key="4">
    <source>
        <dbReference type="EMBL" id="CAB3396070.1"/>
    </source>
</evidence>
<dbReference type="InterPro" id="IPR013108">
    <property type="entry name" value="Amidohydro_3"/>
</dbReference>
<dbReference type="Proteomes" id="UP000502196">
    <property type="component" value="Chromosome"/>
</dbReference>
<dbReference type="EMBL" id="LR792683">
    <property type="protein sequence ID" value="CAB3396070.1"/>
    <property type="molecule type" value="Genomic_DNA"/>
</dbReference>
<evidence type="ECO:0000259" key="3">
    <source>
        <dbReference type="Pfam" id="PF07969"/>
    </source>
</evidence>
<dbReference type="GO" id="GO:0035888">
    <property type="term" value="F:isoguanine deaminase activity"/>
    <property type="evidence" value="ECO:0007669"/>
    <property type="project" value="TreeGrafter"/>
</dbReference>
<gene>
    <name evidence="4" type="primary">codA</name>
    <name evidence="4" type="ORF">COOX1_3316</name>
</gene>
<dbReference type="NCBIfam" id="NF005748">
    <property type="entry name" value="PRK07572.1"/>
    <property type="match status" value="1"/>
</dbReference>
<dbReference type="Pfam" id="PF07969">
    <property type="entry name" value="Amidohydro_3"/>
    <property type="match status" value="1"/>
</dbReference>
<keyword evidence="2 4" id="KW-0378">Hydrolase</keyword>
<reference evidence="4 5" key="1">
    <citation type="submission" date="2020-04" db="EMBL/GenBank/DDBJ databases">
        <authorList>
            <person name="Hogendoorn C."/>
        </authorList>
    </citation>
    <scope>NUCLEOTIDE SEQUENCE [LARGE SCALE GENOMIC DNA]</scope>
    <source>
        <strain evidence="4">COOX1</strain>
    </source>
</reference>
<evidence type="ECO:0000313" key="5">
    <source>
        <dbReference type="Proteomes" id="UP000502196"/>
    </source>
</evidence>
<dbReference type="AlphaFoldDB" id="A0A6F9EHL4"/>
<feature type="domain" description="Amidohydrolase 3" evidence="3">
    <location>
        <begin position="46"/>
        <end position="409"/>
    </location>
</feature>
<dbReference type="NCBIfam" id="NF006685">
    <property type="entry name" value="PRK09230.1"/>
    <property type="match status" value="1"/>
</dbReference>
<dbReference type="PANTHER" id="PTHR32027">
    <property type="entry name" value="CYTOSINE DEAMINASE"/>
    <property type="match status" value="1"/>
</dbReference>
<proteinExistence type="predicted"/>
<dbReference type="GO" id="GO:0004131">
    <property type="term" value="F:cytosine deaminase activity"/>
    <property type="evidence" value="ECO:0007669"/>
    <property type="project" value="UniProtKB-EC"/>
</dbReference>
<protein>
    <submittedName>
        <fullName evidence="4">Cytosine deaminase</fullName>
        <ecNumber evidence="4">3.5.4.1</ecNumber>
    </submittedName>
</protein>
<dbReference type="PANTHER" id="PTHR32027:SF0">
    <property type="entry name" value="CYTOSINE DEAMINASE"/>
    <property type="match status" value="1"/>
</dbReference>
<dbReference type="SUPFAM" id="SSF51338">
    <property type="entry name" value="Composite domain of metallo-dependent hydrolases"/>
    <property type="match status" value="1"/>
</dbReference>
<dbReference type="GO" id="GO:0006209">
    <property type="term" value="P:cytosine catabolic process"/>
    <property type="evidence" value="ECO:0007669"/>
    <property type="project" value="TreeGrafter"/>
</dbReference>
<dbReference type="InterPro" id="IPR011059">
    <property type="entry name" value="Metal-dep_hydrolase_composite"/>
</dbReference>
<sequence length="431" mass="48787">MIDLLVKGVRLDGREHTWDIAVADGRIVTIRPSDRQTEDTRDVRNVIDGTDLLALPPYVEPHIHLDAVLTAGEPRWNESGTLWEGIQCWSERKPKLNIEDVKRRATVALRWMLAQGIQYVRTHVDVTEPNLSGLKALLEIKEKVAPKISLQIVAFPQEGIYSYERGRGAELLEEALRMGADVVGAIPHFEYIREYGVQSIDFCFAMAEKYDRRIDAHCDEIDDEQSRFVEVVAARALETDMKDRVTASHLTAMHSYNGAYAYKLFALMKKADINVVANPLTNMTLQGRFDAYPKRRGITRIKELLEAGINVSLGNDCIMDPWYSLGTGNPLHPAFMAIHAGHLTGRREVMAAVDMITWRGARALGVEDAYGIDVGKPANFNLLPVEDTWDLMRRMPLPRYVISRGQVVAETPVPRTTVRWDDTVHEIDFRR</sequence>
<dbReference type="CDD" id="cd01293">
    <property type="entry name" value="Bact_CD"/>
    <property type="match status" value="1"/>
</dbReference>
<dbReference type="SUPFAM" id="SSF51556">
    <property type="entry name" value="Metallo-dependent hydrolases"/>
    <property type="match status" value="1"/>
</dbReference>
<keyword evidence="1" id="KW-0479">Metal-binding</keyword>
<evidence type="ECO:0000256" key="2">
    <source>
        <dbReference type="ARBA" id="ARBA00022801"/>
    </source>
</evidence>
<dbReference type="Gene3D" id="3.20.20.140">
    <property type="entry name" value="Metal-dependent hydrolases"/>
    <property type="match status" value="1"/>
</dbReference>
<organism evidence="4 5">
    <name type="scientific">Kyrpidia spormannii</name>
    <dbReference type="NCBI Taxonomy" id="2055160"/>
    <lineage>
        <taxon>Bacteria</taxon>
        <taxon>Bacillati</taxon>
        <taxon>Bacillota</taxon>
        <taxon>Bacilli</taxon>
        <taxon>Bacillales</taxon>
        <taxon>Alicyclobacillaceae</taxon>
        <taxon>Kyrpidia</taxon>
    </lineage>
</organism>
<accession>A0A6F9EHL4</accession>
<dbReference type="EC" id="3.5.4.1" evidence="4"/>
<dbReference type="GO" id="GO:0046872">
    <property type="term" value="F:metal ion binding"/>
    <property type="evidence" value="ECO:0007669"/>
    <property type="project" value="UniProtKB-KW"/>
</dbReference>
<name>A0A6F9EHL4_9BACL</name>
<dbReference type="FunFam" id="3.20.20.140:FF:000019">
    <property type="entry name" value="Cytosine deaminase"/>
    <property type="match status" value="1"/>
</dbReference>
<dbReference type="Gene3D" id="2.30.40.10">
    <property type="entry name" value="Urease, subunit C, domain 1"/>
    <property type="match status" value="1"/>
</dbReference>
<dbReference type="RefSeq" id="WP_170086539.1">
    <property type="nucleotide sequence ID" value="NZ_CP047971.1"/>
</dbReference>
<evidence type="ECO:0000256" key="1">
    <source>
        <dbReference type="ARBA" id="ARBA00022723"/>
    </source>
</evidence>
<dbReference type="InterPro" id="IPR032466">
    <property type="entry name" value="Metal_Hydrolase"/>
</dbReference>